<dbReference type="AlphaFoldDB" id="Q7MC58"/>
<dbReference type="HOGENOM" id="CLU_3259775_0_0_6"/>
<dbReference type="EMBL" id="BA000038">
    <property type="protein sequence ID" value="BAC97555.1"/>
    <property type="molecule type" value="Genomic_DNA"/>
</dbReference>
<reference evidence="1 2" key="1">
    <citation type="journal article" date="2003" name="Genome Res.">
        <title>Comparative genome analysis of Vibrio vulnificus, a marine pathogen.</title>
        <authorList>
            <person name="Chen C.Y."/>
            <person name="Wu K.M."/>
            <person name="Chang Y.C."/>
            <person name="Chang C.H."/>
            <person name="Tsai H.C."/>
            <person name="Liao T.L."/>
            <person name="Liu Y.M."/>
            <person name="Chen H.J."/>
            <person name="Shen A.B."/>
            <person name="Li J.C."/>
            <person name="Su T.L."/>
            <person name="Shao C.P."/>
            <person name="Lee C.T."/>
            <person name="Hor L.I."/>
            <person name="Tsai S.F."/>
        </authorList>
    </citation>
    <scope>NUCLEOTIDE SEQUENCE [LARGE SCALE GENOMIC DNA]</scope>
    <source>
        <strain evidence="1 2">YJ016</strain>
    </source>
</reference>
<dbReference type="Proteomes" id="UP000002675">
    <property type="component" value="Chromosome II"/>
</dbReference>
<proteinExistence type="predicted"/>
<organism evidence="1 2">
    <name type="scientific">Vibrio vulnificus (strain YJ016)</name>
    <dbReference type="NCBI Taxonomy" id="196600"/>
    <lineage>
        <taxon>Bacteria</taxon>
        <taxon>Pseudomonadati</taxon>
        <taxon>Pseudomonadota</taxon>
        <taxon>Gammaproteobacteria</taxon>
        <taxon>Vibrionales</taxon>
        <taxon>Vibrionaceae</taxon>
        <taxon>Vibrio</taxon>
    </lineage>
</organism>
<accession>Q7MC58</accession>
<sequence length="42" mass="4692">MLHLLATVLASREEIATSTAQRWFGYQQGQNLSCDKSSDPHT</sequence>
<name>Q7MC58_VIBVY</name>
<evidence type="ECO:0000313" key="1">
    <source>
        <dbReference type="EMBL" id="BAC97555.1"/>
    </source>
</evidence>
<gene>
    <name evidence="1" type="ordered locus">VVA1528</name>
</gene>
<evidence type="ECO:0000313" key="2">
    <source>
        <dbReference type="Proteomes" id="UP000002675"/>
    </source>
</evidence>
<protein>
    <submittedName>
        <fullName evidence="1">Uncharacterized protein</fullName>
    </submittedName>
</protein>
<dbReference type="KEGG" id="vvy:VVA1528"/>